<proteinExistence type="predicted"/>
<dbReference type="InterPro" id="IPR024467">
    <property type="entry name" value="Xre/MbcA/ParS-like_toxin-bd"/>
</dbReference>
<reference evidence="2 3" key="1">
    <citation type="journal article" date="2022" name="Int. J. Syst. Evol. Microbiol.">
        <title>Pseudomonas aegrilactucae sp. nov. and Pseudomonas morbosilactucae sp. nov., pathogens causing bacterial rot of lettuce in Japan.</title>
        <authorList>
            <person name="Sawada H."/>
            <person name="Fujikawa T."/>
            <person name="Satou M."/>
        </authorList>
    </citation>
    <scope>NUCLEOTIDE SEQUENCE [LARGE SCALE GENOMIC DNA]</scope>
    <source>
        <strain evidence="2 3">MAFF 302030</strain>
    </source>
</reference>
<name>A0A9X1YSY4_9PSED</name>
<dbReference type="RefSeq" id="WP_268264714.1">
    <property type="nucleotide sequence ID" value="NZ_JALQCW010000012.1"/>
</dbReference>
<dbReference type="Pfam" id="PF09722">
    <property type="entry name" value="Xre_MbcA_ParS_C"/>
    <property type="match status" value="1"/>
</dbReference>
<feature type="domain" description="Antitoxin Xre/MbcA/ParS-like toxin-binding" evidence="1">
    <location>
        <begin position="6"/>
        <end position="55"/>
    </location>
</feature>
<accession>A0A9X1YSY4</accession>
<evidence type="ECO:0000313" key="3">
    <source>
        <dbReference type="Proteomes" id="UP001155059"/>
    </source>
</evidence>
<protein>
    <submittedName>
        <fullName evidence="2">DUF2384 domain-containing protein</fullName>
    </submittedName>
</protein>
<gene>
    <name evidence="2" type="ORF">M1B34_06760</name>
</gene>
<comment type="caution">
    <text evidence="2">The sequence shown here is derived from an EMBL/GenBank/DDBJ whole genome shotgun (WGS) entry which is preliminary data.</text>
</comment>
<dbReference type="Proteomes" id="UP001155059">
    <property type="component" value="Unassembled WGS sequence"/>
</dbReference>
<reference evidence="2 3" key="2">
    <citation type="journal article" date="2023" name="Plant Pathol.">
        <title>Dismantling and reorganizing Pseudomonas marginalis sensu#lato.</title>
        <authorList>
            <person name="Sawada H."/>
            <person name="Fujikawa T."/>
            <person name="Satou M."/>
        </authorList>
    </citation>
    <scope>NUCLEOTIDE SEQUENCE [LARGE SCALE GENOMIC DNA]</scope>
    <source>
        <strain evidence="2 3">MAFF 302030</strain>
    </source>
</reference>
<evidence type="ECO:0000259" key="1">
    <source>
        <dbReference type="Pfam" id="PF09722"/>
    </source>
</evidence>
<evidence type="ECO:0000313" key="2">
    <source>
        <dbReference type="EMBL" id="MCK9797446.1"/>
    </source>
</evidence>
<dbReference type="AlphaFoldDB" id="A0A9X1YSY4"/>
<dbReference type="EMBL" id="JALQCW010000012">
    <property type="protein sequence ID" value="MCK9797446.1"/>
    <property type="molecule type" value="Genomic_DNA"/>
</dbReference>
<organism evidence="2 3">
    <name type="scientific">Pseudomonas morbosilactucae</name>
    <dbReference type="NCBI Taxonomy" id="2938197"/>
    <lineage>
        <taxon>Bacteria</taxon>
        <taxon>Pseudomonadati</taxon>
        <taxon>Pseudomonadota</taxon>
        <taxon>Gammaproteobacteria</taxon>
        <taxon>Pseudomonadales</taxon>
        <taxon>Pseudomonadaceae</taxon>
        <taxon>Pseudomonas</taxon>
    </lineage>
</organism>
<sequence length="57" mass="6503">MILTKAAEVLGSRDLAEQWFNKPARGLDYRPPCSVITDDHGYQLVRGYLGRIEYGVY</sequence>